<proteinExistence type="predicted"/>
<reference evidence="1 2" key="1">
    <citation type="submission" date="2016-10" db="EMBL/GenBank/DDBJ databases">
        <authorList>
            <person name="de Groot N.N."/>
        </authorList>
    </citation>
    <scope>NUCLEOTIDE SEQUENCE [LARGE SCALE GENOMIC DNA]</scope>
    <source>
        <strain evidence="1 2">CGMCC 1.5382</strain>
    </source>
</reference>
<name>A0A1G8ZBD2_9MICO</name>
<dbReference type="RefSeq" id="WP_092321769.1">
    <property type="nucleotide sequence ID" value="NZ_FNFU01000003.1"/>
</dbReference>
<dbReference type="Proteomes" id="UP000198701">
    <property type="component" value="Unassembled WGS sequence"/>
</dbReference>
<dbReference type="AlphaFoldDB" id="A0A1G8ZBD2"/>
<dbReference type="OrthoDB" id="5104848at2"/>
<protein>
    <submittedName>
        <fullName evidence="1">Uncharacterized protein</fullName>
    </submittedName>
</protein>
<organism evidence="1 2">
    <name type="scientific">Cryobacterium psychrotolerans</name>
    <dbReference type="NCBI Taxonomy" id="386301"/>
    <lineage>
        <taxon>Bacteria</taxon>
        <taxon>Bacillati</taxon>
        <taxon>Actinomycetota</taxon>
        <taxon>Actinomycetes</taxon>
        <taxon>Micrococcales</taxon>
        <taxon>Microbacteriaceae</taxon>
        <taxon>Cryobacterium</taxon>
    </lineage>
</organism>
<evidence type="ECO:0000313" key="1">
    <source>
        <dbReference type="EMBL" id="SDK12436.1"/>
    </source>
</evidence>
<keyword evidence="2" id="KW-1185">Reference proteome</keyword>
<accession>A0A1G8ZBD2</accession>
<gene>
    <name evidence="1" type="ORF">SAMN05216282_10320</name>
</gene>
<dbReference type="EMBL" id="FNFU01000003">
    <property type="protein sequence ID" value="SDK12436.1"/>
    <property type="molecule type" value="Genomic_DNA"/>
</dbReference>
<sequence length="185" mass="20025">MRILCPHCHAEASLTPNRARFDGVVLPRYVVVCSGCDRTTAHHDKQERLVAALVGNRHGSGSHELTVAAEGVGHVRFHTDPTGETTPAVEHSELLEYVTSSIISEDTFSLVLRTVETGSNCPSPEGAIPYTAVRGWLVVNGEILALTGQEVWEASCRDSLSDGPLDPEADVHYVDADAIPRPYGW</sequence>
<evidence type="ECO:0000313" key="2">
    <source>
        <dbReference type="Proteomes" id="UP000198701"/>
    </source>
</evidence>